<dbReference type="SMART" id="SM00972">
    <property type="entry name" value="SCPU"/>
    <property type="match status" value="1"/>
</dbReference>
<comment type="caution">
    <text evidence="3">The sequence shown here is derived from an EMBL/GenBank/DDBJ whole genome shotgun (WGS) entry which is preliminary data.</text>
</comment>
<feature type="domain" description="Spore coat protein U/FanG" evidence="2">
    <location>
        <begin position="181"/>
        <end position="313"/>
    </location>
</feature>
<evidence type="ECO:0000256" key="1">
    <source>
        <dbReference type="SAM" id="SignalP"/>
    </source>
</evidence>
<dbReference type="EMBL" id="JABBJF010000001">
    <property type="protein sequence ID" value="MBC1184369.1"/>
    <property type="molecule type" value="Genomic_DNA"/>
</dbReference>
<dbReference type="PANTHER" id="PTHR37089:SF3">
    <property type="entry name" value="EXPORTED PROTEIN"/>
    <property type="match status" value="1"/>
</dbReference>
<feature type="chain" id="PRO_5046382919" evidence="1">
    <location>
        <begin position="27"/>
        <end position="316"/>
    </location>
</feature>
<dbReference type="InterPro" id="IPR007893">
    <property type="entry name" value="Spore_coat_U/FanG"/>
</dbReference>
<dbReference type="Proteomes" id="UP000607331">
    <property type="component" value="Unassembled WGS sequence"/>
</dbReference>
<keyword evidence="4" id="KW-1185">Reference proteome</keyword>
<accession>A0ABR6RMV7</accession>
<evidence type="ECO:0000313" key="3">
    <source>
        <dbReference type="EMBL" id="MBC1184369.1"/>
    </source>
</evidence>
<evidence type="ECO:0000259" key="2">
    <source>
        <dbReference type="Pfam" id="PF05229"/>
    </source>
</evidence>
<gene>
    <name evidence="3" type="ORF">HII27_01420</name>
</gene>
<feature type="signal peptide" evidence="1">
    <location>
        <begin position="1"/>
        <end position="26"/>
    </location>
</feature>
<organism evidence="3 4">
    <name type="scientific">Kluyvera sichuanensis</name>
    <dbReference type="NCBI Taxonomy" id="2725494"/>
    <lineage>
        <taxon>Bacteria</taxon>
        <taxon>Pseudomonadati</taxon>
        <taxon>Pseudomonadota</taxon>
        <taxon>Gammaproteobacteria</taxon>
        <taxon>Enterobacterales</taxon>
        <taxon>Enterobacteriaceae</taxon>
        <taxon>Kluyvera</taxon>
    </lineage>
</organism>
<dbReference type="Pfam" id="PF05229">
    <property type="entry name" value="SCPU"/>
    <property type="match status" value="1"/>
</dbReference>
<evidence type="ECO:0000313" key="4">
    <source>
        <dbReference type="Proteomes" id="UP000607331"/>
    </source>
</evidence>
<dbReference type="RefSeq" id="WP_185666187.1">
    <property type="nucleotide sequence ID" value="NZ_JABBJF010000001.1"/>
</dbReference>
<reference evidence="3 4" key="1">
    <citation type="submission" date="2020-04" db="EMBL/GenBank/DDBJ databases">
        <title>The draft genome of Kluyvera sichuanensis strain SCKS090646.</title>
        <authorList>
            <person name="Wei L."/>
            <person name="Liu L."/>
            <person name="Feng Y."/>
            <person name="Zong Z."/>
        </authorList>
    </citation>
    <scope>NUCLEOTIDE SEQUENCE [LARGE SCALE GENOMIC DNA]</scope>
    <source>
        <strain evidence="3 4">090646</strain>
    </source>
</reference>
<name>A0ABR6RMV7_9ENTR</name>
<keyword evidence="1" id="KW-0732">Signal</keyword>
<keyword evidence="3" id="KW-0946">Virion</keyword>
<protein>
    <submittedName>
        <fullName evidence="3">Spore coat protein U domain-containing protein</fullName>
    </submittedName>
</protein>
<keyword evidence="3" id="KW-0167">Capsid protein</keyword>
<dbReference type="PANTHER" id="PTHR37089">
    <property type="entry name" value="PROTEIN U-RELATED"/>
    <property type="match status" value="1"/>
</dbReference>
<dbReference type="InterPro" id="IPR053167">
    <property type="entry name" value="Spore_coat_component"/>
</dbReference>
<sequence length="316" mass="33646">MPVTRSIGFIGLFILLMFTFNPAAQAANCWNGSPPGLSFGTVTPGVSSATSTRLTFTCNNYDGQPEYVRACLKLMANDPIPMSQNEPSTTPLYFSLYSLYDLRHPLSQNSDVYAQIDMSLASGQGNVEHDIPLIGKINPGQSNISAGSYYDYATGVQIRYASASSMQSLPSCSEESGTLITDQISATATVKNGCEIVSVDSMEFGSKSPAEADTLQASSTAGISIQCPTGTTYAVGIGRGLHADGNARQLCHDGECVSYGLYQDAAHAVEWSPDNPEKQYSGDGQPQNLVVYGDVPSQKWPSAGDYSDTVVITLTY</sequence>
<proteinExistence type="predicted"/>